<dbReference type="InterPro" id="IPR006015">
    <property type="entry name" value="Universal_stress_UspA"/>
</dbReference>
<evidence type="ECO:0000313" key="4">
    <source>
        <dbReference type="Proteomes" id="UP000736335"/>
    </source>
</evidence>
<dbReference type="PRINTS" id="PR01438">
    <property type="entry name" value="UNVRSLSTRESS"/>
</dbReference>
<dbReference type="SUPFAM" id="SSF52402">
    <property type="entry name" value="Adenine nucleotide alpha hydrolases-like"/>
    <property type="match status" value="1"/>
</dbReference>
<dbReference type="PANTHER" id="PTHR46100:SF4">
    <property type="entry name" value="USPA DOMAIN-CONTAINING PROTEIN"/>
    <property type="match status" value="1"/>
</dbReference>
<feature type="compositionally biased region" description="Acidic residues" evidence="1">
    <location>
        <begin position="439"/>
        <end position="448"/>
    </location>
</feature>
<dbReference type="InterPro" id="IPR006016">
    <property type="entry name" value="UspA"/>
</dbReference>
<dbReference type="GO" id="GO:0016787">
    <property type="term" value="F:hydrolase activity"/>
    <property type="evidence" value="ECO:0007669"/>
    <property type="project" value="UniProtKB-KW"/>
</dbReference>
<dbReference type="EMBL" id="WIUZ02000022">
    <property type="protein sequence ID" value="KAF9778636.1"/>
    <property type="molecule type" value="Genomic_DNA"/>
</dbReference>
<dbReference type="InterPro" id="IPR014729">
    <property type="entry name" value="Rossmann-like_a/b/a_fold"/>
</dbReference>
<feature type="compositionally biased region" description="Low complexity" evidence="1">
    <location>
        <begin position="38"/>
        <end position="61"/>
    </location>
</feature>
<feature type="compositionally biased region" description="Acidic residues" evidence="1">
    <location>
        <begin position="103"/>
        <end position="122"/>
    </location>
</feature>
<reference evidence="3" key="1">
    <citation type="journal article" date="2020" name="Nat. Commun.">
        <title>Large-scale genome sequencing of mycorrhizal fungi provides insights into the early evolution of symbiotic traits.</title>
        <authorList>
            <person name="Miyauchi S."/>
            <person name="Kiss E."/>
            <person name="Kuo A."/>
            <person name="Drula E."/>
            <person name="Kohler A."/>
            <person name="Sanchez-Garcia M."/>
            <person name="Morin E."/>
            <person name="Andreopoulos B."/>
            <person name="Barry K.W."/>
            <person name="Bonito G."/>
            <person name="Buee M."/>
            <person name="Carver A."/>
            <person name="Chen C."/>
            <person name="Cichocki N."/>
            <person name="Clum A."/>
            <person name="Culley D."/>
            <person name="Crous P.W."/>
            <person name="Fauchery L."/>
            <person name="Girlanda M."/>
            <person name="Hayes R.D."/>
            <person name="Keri Z."/>
            <person name="LaButti K."/>
            <person name="Lipzen A."/>
            <person name="Lombard V."/>
            <person name="Magnuson J."/>
            <person name="Maillard F."/>
            <person name="Murat C."/>
            <person name="Nolan M."/>
            <person name="Ohm R.A."/>
            <person name="Pangilinan J."/>
            <person name="Pereira M.F."/>
            <person name="Perotto S."/>
            <person name="Peter M."/>
            <person name="Pfister S."/>
            <person name="Riley R."/>
            <person name="Sitrit Y."/>
            <person name="Stielow J.B."/>
            <person name="Szollosi G."/>
            <person name="Zifcakova L."/>
            <person name="Stursova M."/>
            <person name="Spatafora J.W."/>
            <person name="Tedersoo L."/>
            <person name="Vaario L.M."/>
            <person name="Yamada A."/>
            <person name="Yan M."/>
            <person name="Wang P."/>
            <person name="Xu J."/>
            <person name="Bruns T."/>
            <person name="Baldrian P."/>
            <person name="Vilgalys R."/>
            <person name="Dunand C."/>
            <person name="Henrissat B."/>
            <person name="Grigoriev I.V."/>
            <person name="Hibbett D."/>
            <person name="Nagy L.G."/>
            <person name="Martin F.M."/>
        </authorList>
    </citation>
    <scope>NUCLEOTIDE SEQUENCE</scope>
    <source>
        <strain evidence="3">UH-Tt-Lm1</strain>
    </source>
</reference>
<accession>A0A9P6L1U9</accession>
<feature type="region of interest" description="Disordered" evidence="1">
    <location>
        <begin position="1"/>
        <end position="127"/>
    </location>
</feature>
<feature type="domain" description="UspA" evidence="2">
    <location>
        <begin position="231"/>
        <end position="374"/>
    </location>
</feature>
<dbReference type="Proteomes" id="UP000736335">
    <property type="component" value="Unassembled WGS sequence"/>
</dbReference>
<dbReference type="CDD" id="cd23659">
    <property type="entry name" value="USP_At3g01520-like"/>
    <property type="match status" value="1"/>
</dbReference>
<dbReference type="OrthoDB" id="992776at2759"/>
<proteinExistence type="predicted"/>
<gene>
    <name evidence="3" type="ORF">BJ322DRAFT_1091704</name>
</gene>
<dbReference type="AlphaFoldDB" id="A0A9P6L1U9"/>
<reference evidence="3" key="2">
    <citation type="submission" date="2020-11" db="EMBL/GenBank/DDBJ databases">
        <authorList>
            <consortium name="DOE Joint Genome Institute"/>
            <person name="Kuo A."/>
            <person name="Miyauchi S."/>
            <person name="Kiss E."/>
            <person name="Drula E."/>
            <person name="Kohler A."/>
            <person name="Sanchez-Garcia M."/>
            <person name="Andreopoulos B."/>
            <person name="Barry K.W."/>
            <person name="Bonito G."/>
            <person name="Buee M."/>
            <person name="Carver A."/>
            <person name="Chen C."/>
            <person name="Cichocki N."/>
            <person name="Clum A."/>
            <person name="Culley D."/>
            <person name="Crous P.W."/>
            <person name="Fauchery L."/>
            <person name="Girlanda M."/>
            <person name="Hayes R."/>
            <person name="Keri Z."/>
            <person name="Labutti K."/>
            <person name="Lipzen A."/>
            <person name="Lombard V."/>
            <person name="Magnuson J."/>
            <person name="Maillard F."/>
            <person name="Morin E."/>
            <person name="Murat C."/>
            <person name="Nolan M."/>
            <person name="Ohm R."/>
            <person name="Pangilinan J."/>
            <person name="Pereira M."/>
            <person name="Perotto S."/>
            <person name="Peter M."/>
            <person name="Riley R."/>
            <person name="Sitrit Y."/>
            <person name="Stielow B."/>
            <person name="Szollosi G."/>
            <person name="Zifcakova L."/>
            <person name="Stursova M."/>
            <person name="Spatafora J.W."/>
            <person name="Tedersoo L."/>
            <person name="Vaario L.-M."/>
            <person name="Yamada A."/>
            <person name="Yan M."/>
            <person name="Wang P."/>
            <person name="Xu J."/>
            <person name="Bruns T."/>
            <person name="Baldrian P."/>
            <person name="Vilgalys R."/>
            <person name="Henrissat B."/>
            <person name="Grigoriev I.V."/>
            <person name="Hibbett D."/>
            <person name="Nagy L.G."/>
            <person name="Martin F.M."/>
        </authorList>
    </citation>
    <scope>NUCLEOTIDE SEQUENCE</scope>
    <source>
        <strain evidence="3">UH-Tt-Lm1</strain>
    </source>
</reference>
<comment type="caution">
    <text evidence="3">The sequence shown here is derived from an EMBL/GenBank/DDBJ whole genome shotgun (WGS) entry which is preliminary data.</text>
</comment>
<evidence type="ECO:0000313" key="3">
    <source>
        <dbReference type="EMBL" id="KAF9778636.1"/>
    </source>
</evidence>
<evidence type="ECO:0000256" key="1">
    <source>
        <dbReference type="SAM" id="MobiDB-lite"/>
    </source>
</evidence>
<dbReference type="PANTHER" id="PTHR46100">
    <property type="entry name" value="IMP2'P"/>
    <property type="match status" value="1"/>
</dbReference>
<protein>
    <submittedName>
        <fullName evidence="3">Adenine nucleotide alpha hydrolases-like protein</fullName>
    </submittedName>
</protein>
<feature type="region of interest" description="Disordered" evidence="1">
    <location>
        <begin position="377"/>
        <end position="459"/>
    </location>
</feature>
<name>A0A9P6L1U9_9AGAM</name>
<feature type="compositionally biased region" description="Basic residues" evidence="1">
    <location>
        <begin position="377"/>
        <end position="393"/>
    </location>
</feature>
<keyword evidence="3" id="KW-0378">Hydrolase</keyword>
<feature type="compositionally biased region" description="Basic and acidic residues" evidence="1">
    <location>
        <begin position="400"/>
        <end position="411"/>
    </location>
</feature>
<keyword evidence="4" id="KW-1185">Reference proteome</keyword>
<dbReference type="Gene3D" id="3.40.50.620">
    <property type="entry name" value="HUPs"/>
    <property type="match status" value="1"/>
</dbReference>
<organism evidence="3 4">
    <name type="scientific">Thelephora terrestris</name>
    <dbReference type="NCBI Taxonomy" id="56493"/>
    <lineage>
        <taxon>Eukaryota</taxon>
        <taxon>Fungi</taxon>
        <taxon>Dikarya</taxon>
        <taxon>Basidiomycota</taxon>
        <taxon>Agaricomycotina</taxon>
        <taxon>Agaricomycetes</taxon>
        <taxon>Thelephorales</taxon>
        <taxon>Thelephoraceae</taxon>
        <taxon>Thelephora</taxon>
    </lineage>
</organism>
<sequence>MSVRSMMGALSIFPSNTDTAAEKERGRSWSRKSKTFGRAPSAPEDAAPDSRASSRSRSNSPFVFRRTRTRESSPAVGALKTDVDSDFEPSSRIRTRNAFTPQLDDENSGDETEVYEDSEDSWSDDHFDPVTERNTETNAALMSPTVQEEGAFSDPLGEGVNVVIPLEPYFPSTLNDSSRQPRRRKSTKLHAHDRLPVITSRPLFQRDRCTIRLTQGNPEAALEKRKGRTYLVLSDLSEESRYATEWGIGTVIRDGDELIIVTVIENESKVDPPTPNPADRSAKIRNQQERQGLAYILVRQAISLLQRTQLNVTISCQAWHAKNARHMLLDIVDHVAPTMAIVGSRGVGKLQGILLGSTSHYLVQKCSVPVMVTRRRLKRPPRKSAHLTQHRARVSLAEAAGKDTMARKVDQDVAALRDQMARDEKEADPRAPPKSHPDEFDDDEDADDTVVGSRKVAGE</sequence>
<dbReference type="Pfam" id="PF00582">
    <property type="entry name" value="Usp"/>
    <property type="match status" value="1"/>
</dbReference>
<evidence type="ECO:0000259" key="2">
    <source>
        <dbReference type="Pfam" id="PF00582"/>
    </source>
</evidence>
<feature type="compositionally biased region" description="Basic and acidic residues" evidence="1">
    <location>
        <begin position="419"/>
        <end position="438"/>
    </location>
</feature>